<dbReference type="InterPro" id="IPR002130">
    <property type="entry name" value="Cyclophilin-type_PPIase_dom"/>
</dbReference>
<evidence type="ECO:0000313" key="3">
    <source>
        <dbReference type="Proteomes" id="UP000485058"/>
    </source>
</evidence>
<dbReference type="InterPro" id="IPR044233">
    <property type="entry name" value="CYP23-like"/>
</dbReference>
<protein>
    <submittedName>
        <fullName evidence="2">PPIase cyclophilin-type domain-containing protein</fullName>
    </submittedName>
</protein>
<gene>
    <name evidence="2" type="ORF">HaLaN_05494</name>
</gene>
<keyword evidence="3" id="KW-1185">Reference proteome</keyword>
<dbReference type="Pfam" id="PF00160">
    <property type="entry name" value="Pro_isomerase"/>
    <property type="match status" value="1"/>
</dbReference>
<dbReference type="InterPro" id="IPR029000">
    <property type="entry name" value="Cyclophilin-like_dom_sf"/>
</dbReference>
<feature type="domain" description="PPIase cyclophilin-type" evidence="1">
    <location>
        <begin position="22"/>
        <end position="82"/>
    </location>
</feature>
<name>A0A699YJD4_HAELA</name>
<dbReference type="SUPFAM" id="SSF50891">
    <property type="entry name" value="Cyclophilin-like"/>
    <property type="match status" value="1"/>
</dbReference>
<evidence type="ECO:0000259" key="1">
    <source>
        <dbReference type="PROSITE" id="PS50072"/>
    </source>
</evidence>
<dbReference type="GO" id="GO:0003755">
    <property type="term" value="F:peptidyl-prolyl cis-trans isomerase activity"/>
    <property type="evidence" value="ECO:0007669"/>
    <property type="project" value="InterPro"/>
</dbReference>
<comment type="caution">
    <text evidence="2">The sequence shown here is derived from an EMBL/GenBank/DDBJ whole genome shotgun (WGS) entry which is preliminary data.</text>
</comment>
<dbReference type="Proteomes" id="UP000485058">
    <property type="component" value="Unassembled WGS sequence"/>
</dbReference>
<dbReference type="PROSITE" id="PS50072">
    <property type="entry name" value="CSA_PPIASE_2"/>
    <property type="match status" value="1"/>
</dbReference>
<dbReference type="EMBL" id="BLLF01000296">
    <property type="protein sequence ID" value="GFH10220.1"/>
    <property type="molecule type" value="Genomic_DNA"/>
</dbReference>
<dbReference type="Gene3D" id="2.40.100.10">
    <property type="entry name" value="Cyclophilin-like"/>
    <property type="match status" value="1"/>
</dbReference>
<organism evidence="2 3">
    <name type="scientific">Haematococcus lacustris</name>
    <name type="common">Green alga</name>
    <name type="synonym">Haematococcus pluvialis</name>
    <dbReference type="NCBI Taxonomy" id="44745"/>
    <lineage>
        <taxon>Eukaryota</taxon>
        <taxon>Viridiplantae</taxon>
        <taxon>Chlorophyta</taxon>
        <taxon>core chlorophytes</taxon>
        <taxon>Chlorophyceae</taxon>
        <taxon>CS clade</taxon>
        <taxon>Chlamydomonadales</taxon>
        <taxon>Haematococcaceae</taxon>
        <taxon>Haematococcus</taxon>
    </lineage>
</organism>
<dbReference type="PANTHER" id="PTHR47511:SF1">
    <property type="entry name" value="PEPTIDYL-PROLYL CIS-TRANS ISOMERASE CYP23"/>
    <property type="match status" value="1"/>
</dbReference>
<dbReference type="PANTHER" id="PTHR47511">
    <property type="entry name" value="PEPTIDYL-PROLYL CIS-TRANS ISOMERASE CYP23"/>
    <property type="match status" value="1"/>
</dbReference>
<proteinExistence type="predicted"/>
<dbReference type="AlphaFoldDB" id="A0A699YJD4"/>
<evidence type="ECO:0000313" key="2">
    <source>
        <dbReference type="EMBL" id="GFH10220.1"/>
    </source>
</evidence>
<accession>A0A699YJD4</accession>
<reference evidence="2 3" key="1">
    <citation type="submission" date="2020-02" db="EMBL/GenBank/DDBJ databases">
        <title>Draft genome sequence of Haematococcus lacustris strain NIES-144.</title>
        <authorList>
            <person name="Morimoto D."/>
            <person name="Nakagawa S."/>
            <person name="Yoshida T."/>
            <person name="Sawayama S."/>
        </authorList>
    </citation>
    <scope>NUCLEOTIDE SEQUENCE [LARGE SCALE GENOMIC DNA]</scope>
    <source>
        <strain evidence="2 3">NIES-144</strain>
    </source>
</reference>
<sequence>MQEHAAKKVPLEVVQGVKHHAGVLSMGRYDDPNSGTSSFSMLLGDAPHLDMQYTIFGQVTRGMEVLHKLEELPTKREGIFVM</sequence>